<protein>
    <recommendedName>
        <fullName evidence="1">B30.2/SPRY domain-containing protein</fullName>
    </recommendedName>
</protein>
<evidence type="ECO:0000313" key="2">
    <source>
        <dbReference type="EMBL" id="GIQ80226.1"/>
    </source>
</evidence>
<evidence type="ECO:0000259" key="1">
    <source>
        <dbReference type="PROSITE" id="PS50188"/>
    </source>
</evidence>
<dbReference type="PROSITE" id="PS50188">
    <property type="entry name" value="B302_SPRY"/>
    <property type="match status" value="1"/>
</dbReference>
<comment type="caution">
    <text evidence="2">The sequence shown here is derived from an EMBL/GenBank/DDBJ whole genome shotgun (WGS) entry which is preliminary data.</text>
</comment>
<dbReference type="InterPro" id="IPR013320">
    <property type="entry name" value="ConA-like_dom_sf"/>
</dbReference>
<dbReference type="SUPFAM" id="SSF49899">
    <property type="entry name" value="Concanavalin A-like lectins/glucanases"/>
    <property type="match status" value="1"/>
</dbReference>
<dbReference type="InterPro" id="IPR043136">
    <property type="entry name" value="B30.2/SPRY_sf"/>
</dbReference>
<accession>A0A9K3CPN0</accession>
<dbReference type="InterPro" id="IPR003877">
    <property type="entry name" value="SPRY_dom"/>
</dbReference>
<gene>
    <name evidence="2" type="ORF">KIPB_000988</name>
</gene>
<dbReference type="AlphaFoldDB" id="A0A9K3CPN0"/>
<dbReference type="Pfam" id="PF00622">
    <property type="entry name" value="SPRY"/>
    <property type="match status" value="1"/>
</dbReference>
<dbReference type="OrthoDB" id="5547302at2759"/>
<evidence type="ECO:0000313" key="3">
    <source>
        <dbReference type="Proteomes" id="UP000265618"/>
    </source>
</evidence>
<dbReference type="CDD" id="cd11709">
    <property type="entry name" value="SPRY"/>
    <property type="match status" value="1"/>
</dbReference>
<dbReference type="Gene3D" id="2.60.120.920">
    <property type="match status" value="1"/>
</dbReference>
<proteinExistence type="predicted"/>
<name>A0A9K3CPN0_9EUKA</name>
<dbReference type="EMBL" id="BDIP01000127">
    <property type="protein sequence ID" value="GIQ80226.1"/>
    <property type="molecule type" value="Genomic_DNA"/>
</dbReference>
<reference evidence="2 3" key="1">
    <citation type="journal article" date="2018" name="PLoS ONE">
        <title>The draft genome of Kipferlia bialata reveals reductive genome evolution in fornicate parasites.</title>
        <authorList>
            <person name="Tanifuji G."/>
            <person name="Takabayashi S."/>
            <person name="Kume K."/>
            <person name="Takagi M."/>
            <person name="Nakayama T."/>
            <person name="Kamikawa R."/>
            <person name="Inagaki Y."/>
            <person name="Hashimoto T."/>
        </authorList>
    </citation>
    <scope>NUCLEOTIDE SEQUENCE [LARGE SCALE GENOMIC DNA]</scope>
    <source>
        <strain evidence="2">NY0173</strain>
    </source>
</reference>
<dbReference type="Proteomes" id="UP000265618">
    <property type="component" value="Unassembled WGS sequence"/>
</dbReference>
<organism evidence="2 3">
    <name type="scientific">Kipferlia bialata</name>
    <dbReference type="NCBI Taxonomy" id="797122"/>
    <lineage>
        <taxon>Eukaryota</taxon>
        <taxon>Metamonada</taxon>
        <taxon>Carpediemonas-like organisms</taxon>
        <taxon>Kipferlia</taxon>
    </lineage>
</organism>
<keyword evidence="3" id="KW-1185">Reference proteome</keyword>
<feature type="domain" description="B30.2/SPRY" evidence="1">
    <location>
        <begin position="1"/>
        <end position="76"/>
    </location>
</feature>
<sequence>MAQWGDRSPGYNYGETFVEGDEVTIIVNMAKRSVAFGLNGKYLGTAFKKLSRTVCPYVEMWNAGDSVSIVPGTKKLKR</sequence>
<dbReference type="InterPro" id="IPR001870">
    <property type="entry name" value="B30.2/SPRY"/>
</dbReference>